<feature type="compositionally biased region" description="Polar residues" evidence="1">
    <location>
        <begin position="199"/>
        <end position="213"/>
    </location>
</feature>
<dbReference type="PANTHER" id="PTHR38166">
    <property type="entry name" value="C2H2-TYPE DOMAIN-CONTAINING PROTEIN-RELATED"/>
    <property type="match status" value="1"/>
</dbReference>
<keyword evidence="3" id="KW-1185">Reference proteome</keyword>
<reference evidence="2 4" key="1">
    <citation type="journal article" date="2020" name="Stud. Mycol.">
        <title>101 Dothideomycetes genomes: a test case for predicting lifestyles and emergence of pathogens.</title>
        <authorList>
            <person name="Haridas S."/>
            <person name="Albert R."/>
            <person name="Binder M."/>
            <person name="Bloem J."/>
            <person name="Labutti K."/>
            <person name="Salamov A."/>
            <person name="Andreopoulos B."/>
            <person name="Baker S."/>
            <person name="Barry K."/>
            <person name="Bills G."/>
            <person name="Bluhm B."/>
            <person name="Cannon C."/>
            <person name="Castanera R."/>
            <person name="Culley D."/>
            <person name="Daum C."/>
            <person name="Ezra D."/>
            <person name="Gonzalez J."/>
            <person name="Henrissat B."/>
            <person name="Kuo A."/>
            <person name="Liang C."/>
            <person name="Lipzen A."/>
            <person name="Lutzoni F."/>
            <person name="Magnuson J."/>
            <person name="Mondo S."/>
            <person name="Nolan M."/>
            <person name="Ohm R."/>
            <person name="Pangilinan J."/>
            <person name="Park H.-J."/>
            <person name="Ramirez L."/>
            <person name="Alfaro M."/>
            <person name="Sun H."/>
            <person name="Tritt A."/>
            <person name="Yoshinaga Y."/>
            <person name="Zwiers L.-H."/>
            <person name="Turgeon B."/>
            <person name="Goodwin S."/>
            <person name="Spatafora J."/>
            <person name="Crous P."/>
            <person name="Grigoriev I."/>
        </authorList>
    </citation>
    <scope>NUCLEOTIDE SEQUENCE</scope>
    <source>
        <strain evidence="2 4">CBS 304.34</strain>
    </source>
</reference>
<reference evidence="4" key="3">
    <citation type="submission" date="2025-04" db="UniProtKB">
        <authorList>
            <consortium name="RefSeq"/>
        </authorList>
    </citation>
    <scope>IDENTIFICATION</scope>
    <source>
        <strain evidence="4">CBS 304.34</strain>
    </source>
</reference>
<protein>
    <recommendedName>
        <fullName evidence="5">C2H2-type domain-containing protein</fullName>
    </recommendedName>
</protein>
<dbReference type="PANTHER" id="PTHR38166:SF1">
    <property type="entry name" value="C2H2-TYPE DOMAIN-CONTAINING PROTEIN"/>
    <property type="match status" value="1"/>
</dbReference>
<evidence type="ECO:0000313" key="3">
    <source>
        <dbReference type="Proteomes" id="UP000504636"/>
    </source>
</evidence>
<dbReference type="AlphaFoldDB" id="A0A6A6Y880"/>
<name>A0A6A6Y880_9PEZI</name>
<evidence type="ECO:0000313" key="2">
    <source>
        <dbReference type="EMBL" id="KAF2804758.1"/>
    </source>
</evidence>
<evidence type="ECO:0000256" key="1">
    <source>
        <dbReference type="SAM" id="MobiDB-lite"/>
    </source>
</evidence>
<dbReference type="GeneID" id="54453595"/>
<sequence length="576" mass="63762">MLEIVLRSKNSDVYDVVASLVSLLEQTNSAKGPTAMDRFERESDMESPFSLFTTRRSRPELRTPMERLLNESSTDVWNAENGKIIKDTTRAKWKMHNHQMSVLSVLYVGQFLSYPTRILSSYEVLPQAFMAQLGFENSKHARFVQFDREPRMIVVGTVKMPLRLSGFVKLNSASSIQSVEARHEQSRSEAWEHPHSHSRAVSNSVVNGPSETSAADLLRTKDSTVVSGTSRLALPVADLVISPPIRECTQGAASASSSNTTGPTADSANSTQSRGTTKTQPSCTSSGDSSNDADGRPPPGPPSTSSAHGSARFACPRQMHSMMHNLSLCSYSGVGWPNMSEVIKHLKRAHSISIWQCKQCHEYFRNLDVFQGHNQEPRPCLRTHNRGVMNQGRLWRQLYQLLFPGETVVPDPYYESGAIILKNSNVGTDIGGFSITPEPHPGFPVDGDQDRALEQTVERLRDDLVNVLRPNISRTPERRRQHLEQTVLALQVLIAQITCPEYLQPRSDVGASGLDAAIEAPDTVPRPTGLEFDAVDTMDLEFDPLPNLWGEYGGNLGEADDSAMYGHDLEEGDLNY</sequence>
<proteinExistence type="predicted"/>
<feature type="region of interest" description="Disordered" evidence="1">
    <location>
        <begin position="250"/>
        <end position="310"/>
    </location>
</feature>
<accession>A0A6A6Y880</accession>
<dbReference type="RefSeq" id="XP_033571722.1">
    <property type="nucleotide sequence ID" value="XM_033712702.1"/>
</dbReference>
<feature type="compositionally biased region" description="Polar residues" evidence="1">
    <location>
        <begin position="259"/>
        <end position="292"/>
    </location>
</feature>
<dbReference type="Proteomes" id="UP000504636">
    <property type="component" value="Unplaced"/>
</dbReference>
<reference evidence="4" key="2">
    <citation type="submission" date="2020-04" db="EMBL/GenBank/DDBJ databases">
        <authorList>
            <consortium name="NCBI Genome Project"/>
        </authorList>
    </citation>
    <scope>NUCLEOTIDE SEQUENCE</scope>
    <source>
        <strain evidence="4">CBS 304.34</strain>
    </source>
</reference>
<organism evidence="2">
    <name type="scientific">Mytilinidion resinicola</name>
    <dbReference type="NCBI Taxonomy" id="574789"/>
    <lineage>
        <taxon>Eukaryota</taxon>
        <taxon>Fungi</taxon>
        <taxon>Dikarya</taxon>
        <taxon>Ascomycota</taxon>
        <taxon>Pezizomycotina</taxon>
        <taxon>Dothideomycetes</taxon>
        <taxon>Pleosporomycetidae</taxon>
        <taxon>Mytilinidiales</taxon>
        <taxon>Mytilinidiaceae</taxon>
        <taxon>Mytilinidion</taxon>
    </lineage>
</organism>
<dbReference type="EMBL" id="MU003711">
    <property type="protein sequence ID" value="KAF2804758.1"/>
    <property type="molecule type" value="Genomic_DNA"/>
</dbReference>
<feature type="compositionally biased region" description="Basic and acidic residues" evidence="1">
    <location>
        <begin position="180"/>
        <end position="195"/>
    </location>
</feature>
<gene>
    <name evidence="2 4" type="ORF">BDZ99DRAFT_142483</name>
</gene>
<evidence type="ECO:0000313" key="4">
    <source>
        <dbReference type="RefSeq" id="XP_033571722.1"/>
    </source>
</evidence>
<feature type="region of interest" description="Disordered" evidence="1">
    <location>
        <begin position="179"/>
        <end position="216"/>
    </location>
</feature>
<evidence type="ECO:0008006" key="5">
    <source>
        <dbReference type="Google" id="ProtNLM"/>
    </source>
</evidence>